<name>A0A9W6LQ48_9HYPH</name>
<dbReference type="Proteomes" id="UP001144323">
    <property type="component" value="Unassembled WGS sequence"/>
</dbReference>
<dbReference type="AlphaFoldDB" id="A0A9W6LQ48"/>
<comment type="caution">
    <text evidence="2">The sequence shown here is derived from an EMBL/GenBank/DDBJ whole genome shotgun (WGS) entry which is preliminary data.</text>
</comment>
<protein>
    <submittedName>
        <fullName evidence="2">Uncharacterized protein</fullName>
    </submittedName>
</protein>
<dbReference type="EMBL" id="BSEC01000001">
    <property type="protein sequence ID" value="GLI91132.1"/>
    <property type="molecule type" value="Genomic_DNA"/>
</dbReference>
<gene>
    <name evidence="2" type="ORF">LMG27198_01240</name>
</gene>
<keyword evidence="3" id="KW-1185">Reference proteome</keyword>
<reference evidence="2" key="1">
    <citation type="journal article" date="2023" name="Int. J. Syst. Evol. Microbiol.">
        <title>Methylocystis iwaonis sp. nov., a type II methane-oxidizing bacterium from surface soil of a rice paddy field in Japan, and emended description of the genus Methylocystis (ex Whittenbury et al. 1970) Bowman et al. 1993.</title>
        <authorList>
            <person name="Kaise H."/>
            <person name="Sawadogo J.B."/>
            <person name="Alam M.S."/>
            <person name="Ueno C."/>
            <person name="Dianou D."/>
            <person name="Shinjo R."/>
            <person name="Asakawa S."/>
        </authorList>
    </citation>
    <scope>NUCLEOTIDE SEQUENCE</scope>
    <source>
        <strain evidence="2">LMG27198</strain>
    </source>
</reference>
<proteinExistence type="predicted"/>
<accession>A0A9W6LQ48</accession>
<evidence type="ECO:0000313" key="2">
    <source>
        <dbReference type="EMBL" id="GLI91132.1"/>
    </source>
</evidence>
<organism evidence="2 3">
    <name type="scientific">Methylocystis echinoides</name>
    <dbReference type="NCBI Taxonomy" id="29468"/>
    <lineage>
        <taxon>Bacteria</taxon>
        <taxon>Pseudomonadati</taxon>
        <taxon>Pseudomonadota</taxon>
        <taxon>Alphaproteobacteria</taxon>
        <taxon>Hyphomicrobiales</taxon>
        <taxon>Methylocystaceae</taxon>
        <taxon>Methylocystis</taxon>
    </lineage>
</organism>
<feature type="region of interest" description="Disordered" evidence="1">
    <location>
        <begin position="79"/>
        <end position="99"/>
    </location>
</feature>
<sequence length="99" mass="10854">MSPRDQHNAVLTSIEEAIIVEFSTKTLPSLDDAMAFLKDTITKRFTMGRTLIDSGANSQGQVTCGFIVSTQNTLTRPLRSSEYARRFGNPSPAGYPLKS</sequence>
<evidence type="ECO:0000256" key="1">
    <source>
        <dbReference type="SAM" id="MobiDB-lite"/>
    </source>
</evidence>
<evidence type="ECO:0000313" key="3">
    <source>
        <dbReference type="Proteomes" id="UP001144323"/>
    </source>
</evidence>